<dbReference type="SUPFAM" id="SSF52058">
    <property type="entry name" value="L domain-like"/>
    <property type="match status" value="1"/>
</dbReference>
<name>A0A5D3DZ64_CUCMM</name>
<dbReference type="AlphaFoldDB" id="A0A5D3DZ64"/>
<evidence type="ECO:0000313" key="2">
    <source>
        <dbReference type="EMBL" id="TYK29053.1"/>
    </source>
</evidence>
<evidence type="ECO:0000256" key="1">
    <source>
        <dbReference type="SAM" id="MobiDB-lite"/>
    </source>
</evidence>
<keyword evidence="2" id="KW-0418">Kinase</keyword>
<dbReference type="EMBL" id="SSTD01001877">
    <property type="protein sequence ID" value="TYK29053.1"/>
    <property type="molecule type" value="Genomic_DNA"/>
</dbReference>
<protein>
    <submittedName>
        <fullName evidence="2">Putative leucine-rich repeat receptor-like serine/threonine-protein kinase</fullName>
    </submittedName>
</protein>
<dbReference type="PRINTS" id="PR00019">
    <property type="entry name" value="LEURICHRPT"/>
</dbReference>
<feature type="compositionally biased region" description="Basic and acidic residues" evidence="1">
    <location>
        <begin position="1"/>
        <end position="16"/>
    </location>
</feature>
<dbReference type="InterPro" id="IPR032675">
    <property type="entry name" value="LRR_dom_sf"/>
</dbReference>
<dbReference type="PANTHER" id="PTHR45631">
    <property type="entry name" value="OS07G0107800 PROTEIN-RELATED"/>
    <property type="match status" value="1"/>
</dbReference>
<accession>A0A5D3DZ64</accession>
<comment type="caution">
    <text evidence="2">The sequence shown here is derived from an EMBL/GenBank/DDBJ whole genome shotgun (WGS) entry which is preliminary data.</text>
</comment>
<reference evidence="2 3" key="1">
    <citation type="submission" date="2019-08" db="EMBL/GenBank/DDBJ databases">
        <title>Draft genome sequences of two oriental melons (Cucumis melo L. var makuwa).</title>
        <authorList>
            <person name="Kwon S.-Y."/>
        </authorList>
    </citation>
    <scope>NUCLEOTIDE SEQUENCE [LARGE SCALE GENOMIC DNA]</scope>
    <source>
        <strain evidence="3">cv. Chang Bougi</strain>
        <tissue evidence="2">Leaf</tissue>
    </source>
</reference>
<feature type="compositionally biased region" description="Basic and acidic residues" evidence="1">
    <location>
        <begin position="27"/>
        <end position="36"/>
    </location>
</feature>
<gene>
    <name evidence="2" type="ORF">E5676_scaffold120G001710</name>
</gene>
<dbReference type="Pfam" id="PF00560">
    <property type="entry name" value="LRR_1"/>
    <property type="match status" value="2"/>
</dbReference>
<sequence>MKTDVKASRAVIERQPQRTRVGSPQPEPRRGRDKNKGKLASDQNNGFDLKLGWVVTNLYRHASSTGLGQPIFVSATHLKSRRSLCHHSLRHARPTFCPTSVVHRRREMGINLRKGSFPSHKDSFPYDSSPSIYFFFHLAENEMLSSGTVREISIVLNDIYSIVPSVILQYLVPRTICTTSVGILVNLNEENYLQIFGASWDPCFPEFSIWSGLNFSHSNPPRIISLDLSHNNLSGLLPEFLAQLPLLKILDLTGNNLSGTVFLCIGAQNKLCILCIGAHFRPTRMII</sequence>
<organism evidence="2 3">
    <name type="scientific">Cucumis melo var. makuwa</name>
    <name type="common">Oriental melon</name>
    <dbReference type="NCBI Taxonomy" id="1194695"/>
    <lineage>
        <taxon>Eukaryota</taxon>
        <taxon>Viridiplantae</taxon>
        <taxon>Streptophyta</taxon>
        <taxon>Embryophyta</taxon>
        <taxon>Tracheophyta</taxon>
        <taxon>Spermatophyta</taxon>
        <taxon>Magnoliopsida</taxon>
        <taxon>eudicotyledons</taxon>
        <taxon>Gunneridae</taxon>
        <taxon>Pentapetalae</taxon>
        <taxon>rosids</taxon>
        <taxon>fabids</taxon>
        <taxon>Cucurbitales</taxon>
        <taxon>Cucurbitaceae</taxon>
        <taxon>Benincaseae</taxon>
        <taxon>Cucumis</taxon>
    </lineage>
</organism>
<evidence type="ECO:0000313" key="3">
    <source>
        <dbReference type="Proteomes" id="UP000321947"/>
    </source>
</evidence>
<dbReference type="PANTHER" id="PTHR45631:SF206">
    <property type="entry name" value="PROTEIN KINASE DOMAIN-CONTAINING PROTEIN"/>
    <property type="match status" value="1"/>
</dbReference>
<dbReference type="InterPro" id="IPR001611">
    <property type="entry name" value="Leu-rich_rpt"/>
</dbReference>
<keyword evidence="2" id="KW-0675">Receptor</keyword>
<keyword evidence="2" id="KW-0808">Transferase</keyword>
<proteinExistence type="predicted"/>
<feature type="region of interest" description="Disordered" evidence="1">
    <location>
        <begin position="1"/>
        <end position="43"/>
    </location>
</feature>
<dbReference type="Gene3D" id="3.80.10.10">
    <property type="entry name" value="Ribonuclease Inhibitor"/>
    <property type="match status" value="1"/>
</dbReference>
<dbReference type="Proteomes" id="UP000321947">
    <property type="component" value="Unassembled WGS sequence"/>
</dbReference>
<dbReference type="GO" id="GO:0016301">
    <property type="term" value="F:kinase activity"/>
    <property type="evidence" value="ECO:0007669"/>
    <property type="project" value="UniProtKB-KW"/>
</dbReference>